<evidence type="ECO:0000313" key="7">
    <source>
        <dbReference type="Proteomes" id="UP001198182"/>
    </source>
</evidence>
<dbReference type="InterPro" id="IPR036388">
    <property type="entry name" value="WH-like_DNA-bd_sf"/>
</dbReference>
<evidence type="ECO:0000256" key="1">
    <source>
        <dbReference type="ARBA" id="ARBA00009437"/>
    </source>
</evidence>
<dbReference type="PROSITE" id="PS50931">
    <property type="entry name" value="HTH_LYSR"/>
    <property type="match status" value="1"/>
</dbReference>
<dbReference type="GO" id="GO:0003677">
    <property type="term" value="F:DNA binding"/>
    <property type="evidence" value="ECO:0007669"/>
    <property type="project" value="UniProtKB-KW"/>
</dbReference>
<sequence>MNLQQLYYFKTIAELEHYTKASQMLNITQSSLSHSINDLEKELGVLLFIRQGRNVRLTKCGAFFLEYVSHSLNILEEGKERLQDFISADTGMITLSYLSSLSRFVPFLISRFFGNTGKIQTRFQFDQATTQNIEEHLIAGSTDLAFTTPFDNEEIASVKIGSHRTVLMVCGDHPLAAHDEIDLTELKEERFITYDPSCQIRSYINDIFHEVGIWPEISFEAKHDSIVLGAVAANLGVALMPESADASGYNIKALPITNQIPAREIHIAWVKDRYMTPAVKNFRDFVLECGLLLDEFLPGFLSKET</sequence>
<dbReference type="GO" id="GO:0032993">
    <property type="term" value="C:protein-DNA complex"/>
    <property type="evidence" value="ECO:0007669"/>
    <property type="project" value="TreeGrafter"/>
</dbReference>
<protein>
    <submittedName>
        <fullName evidence="6">LysR family transcriptional regulator</fullName>
    </submittedName>
</protein>
<organism evidence="6 7">
    <name type="scientific">Hominifimenecus microfluidus</name>
    <dbReference type="NCBI Taxonomy" id="2885348"/>
    <lineage>
        <taxon>Bacteria</taxon>
        <taxon>Bacillati</taxon>
        <taxon>Bacillota</taxon>
        <taxon>Clostridia</taxon>
        <taxon>Lachnospirales</taxon>
        <taxon>Lachnospiraceae</taxon>
        <taxon>Hominifimenecus</taxon>
    </lineage>
</organism>
<keyword evidence="3" id="KW-0238">DNA-binding</keyword>
<dbReference type="PANTHER" id="PTHR30346:SF28">
    <property type="entry name" value="HTH-TYPE TRANSCRIPTIONAL REGULATOR CYNR"/>
    <property type="match status" value="1"/>
</dbReference>
<evidence type="ECO:0000256" key="4">
    <source>
        <dbReference type="ARBA" id="ARBA00023163"/>
    </source>
</evidence>
<keyword evidence="4" id="KW-0804">Transcription</keyword>
<dbReference type="AlphaFoldDB" id="A0AAE3JFZ2"/>
<dbReference type="Pfam" id="PF00126">
    <property type="entry name" value="HTH_1"/>
    <property type="match status" value="1"/>
</dbReference>
<name>A0AAE3JFZ2_9FIRM</name>
<proteinExistence type="inferred from homology"/>
<reference evidence="6" key="1">
    <citation type="submission" date="2021-10" db="EMBL/GenBank/DDBJ databases">
        <title>Anaerobic single-cell dispensing facilitates the cultivation of human gut bacteria.</title>
        <authorList>
            <person name="Afrizal A."/>
        </authorList>
    </citation>
    <scope>NUCLEOTIDE SEQUENCE</scope>
    <source>
        <strain evidence="6">CLA-AA-H215</strain>
    </source>
</reference>
<dbReference type="PANTHER" id="PTHR30346">
    <property type="entry name" value="TRANSCRIPTIONAL DUAL REGULATOR HCAR-RELATED"/>
    <property type="match status" value="1"/>
</dbReference>
<dbReference type="RefSeq" id="WP_308452939.1">
    <property type="nucleotide sequence ID" value="NZ_JAJEQR010000009.1"/>
</dbReference>
<dbReference type="GO" id="GO:0003700">
    <property type="term" value="F:DNA-binding transcription factor activity"/>
    <property type="evidence" value="ECO:0007669"/>
    <property type="project" value="InterPro"/>
</dbReference>
<accession>A0AAE3JFZ2</accession>
<dbReference type="SUPFAM" id="SSF46785">
    <property type="entry name" value="Winged helix' DNA-binding domain"/>
    <property type="match status" value="1"/>
</dbReference>
<dbReference type="InterPro" id="IPR036390">
    <property type="entry name" value="WH_DNA-bd_sf"/>
</dbReference>
<dbReference type="Pfam" id="PF03466">
    <property type="entry name" value="LysR_substrate"/>
    <property type="match status" value="1"/>
</dbReference>
<keyword evidence="7" id="KW-1185">Reference proteome</keyword>
<dbReference type="Proteomes" id="UP001198182">
    <property type="component" value="Unassembled WGS sequence"/>
</dbReference>
<comment type="similarity">
    <text evidence="1">Belongs to the LysR transcriptional regulatory family.</text>
</comment>
<dbReference type="EMBL" id="JAJEQR010000009">
    <property type="protein sequence ID" value="MCC2230231.1"/>
    <property type="molecule type" value="Genomic_DNA"/>
</dbReference>
<evidence type="ECO:0000256" key="3">
    <source>
        <dbReference type="ARBA" id="ARBA00023125"/>
    </source>
</evidence>
<feature type="domain" description="HTH lysR-type" evidence="5">
    <location>
        <begin position="1"/>
        <end position="58"/>
    </location>
</feature>
<evidence type="ECO:0000313" key="6">
    <source>
        <dbReference type="EMBL" id="MCC2230231.1"/>
    </source>
</evidence>
<dbReference type="SUPFAM" id="SSF53850">
    <property type="entry name" value="Periplasmic binding protein-like II"/>
    <property type="match status" value="1"/>
</dbReference>
<comment type="caution">
    <text evidence="6">The sequence shown here is derived from an EMBL/GenBank/DDBJ whole genome shotgun (WGS) entry which is preliminary data.</text>
</comment>
<dbReference type="InterPro" id="IPR000847">
    <property type="entry name" value="LysR_HTH_N"/>
</dbReference>
<dbReference type="Gene3D" id="1.10.10.10">
    <property type="entry name" value="Winged helix-like DNA-binding domain superfamily/Winged helix DNA-binding domain"/>
    <property type="match status" value="1"/>
</dbReference>
<evidence type="ECO:0000256" key="2">
    <source>
        <dbReference type="ARBA" id="ARBA00023015"/>
    </source>
</evidence>
<dbReference type="PRINTS" id="PR00039">
    <property type="entry name" value="HTHLYSR"/>
</dbReference>
<dbReference type="Gene3D" id="3.40.190.290">
    <property type="match status" value="1"/>
</dbReference>
<gene>
    <name evidence="6" type="ORF">LKD81_04340</name>
</gene>
<keyword evidence="2" id="KW-0805">Transcription regulation</keyword>
<evidence type="ECO:0000259" key="5">
    <source>
        <dbReference type="PROSITE" id="PS50931"/>
    </source>
</evidence>
<dbReference type="FunFam" id="1.10.10.10:FF:000001">
    <property type="entry name" value="LysR family transcriptional regulator"/>
    <property type="match status" value="1"/>
</dbReference>
<dbReference type="InterPro" id="IPR005119">
    <property type="entry name" value="LysR_subst-bd"/>
</dbReference>